<accession>A0ABN2E576</accession>
<dbReference type="InterPro" id="IPR000086">
    <property type="entry name" value="NUDIX_hydrolase_dom"/>
</dbReference>
<protein>
    <recommendedName>
        <fullName evidence="2">Nudix hydrolase domain-containing protein</fullName>
    </recommendedName>
</protein>
<sequence length="134" mass="14730">MEYHFGVYARISAAGCILLVHKTRGPYTNLLDLPGGRPEPGESWPQTLERELQEELGLRITAPTDFTPFTLHVRESSAGEPINLHHHGVYADVALPTALPTTSITSSDTAGSEWFNPTTDNHRRLSALAREVLA</sequence>
<name>A0ABN2E576_9ACTN</name>
<evidence type="ECO:0000259" key="2">
    <source>
        <dbReference type="PROSITE" id="PS51462"/>
    </source>
</evidence>
<dbReference type="InterPro" id="IPR015797">
    <property type="entry name" value="NUDIX_hydrolase-like_dom_sf"/>
</dbReference>
<dbReference type="PROSITE" id="PS00893">
    <property type="entry name" value="NUDIX_BOX"/>
    <property type="match status" value="1"/>
</dbReference>
<dbReference type="Proteomes" id="UP001501705">
    <property type="component" value="Unassembled WGS sequence"/>
</dbReference>
<evidence type="ECO:0000313" key="4">
    <source>
        <dbReference type="Proteomes" id="UP001501705"/>
    </source>
</evidence>
<dbReference type="SUPFAM" id="SSF55811">
    <property type="entry name" value="Nudix"/>
    <property type="match status" value="1"/>
</dbReference>
<dbReference type="Pfam" id="PF00293">
    <property type="entry name" value="NUDIX"/>
    <property type="match status" value="1"/>
</dbReference>
<comment type="caution">
    <text evidence="3">The sequence shown here is derived from an EMBL/GenBank/DDBJ whole genome shotgun (WGS) entry which is preliminary data.</text>
</comment>
<organism evidence="3 4">
    <name type="scientific">Kribbella hippodromi</name>
    <dbReference type="NCBI Taxonomy" id="434347"/>
    <lineage>
        <taxon>Bacteria</taxon>
        <taxon>Bacillati</taxon>
        <taxon>Actinomycetota</taxon>
        <taxon>Actinomycetes</taxon>
        <taxon>Propionibacteriales</taxon>
        <taxon>Kribbellaceae</taxon>
        <taxon>Kribbella</taxon>
    </lineage>
</organism>
<reference evidence="3 4" key="1">
    <citation type="journal article" date="2019" name="Int. J. Syst. Evol. Microbiol.">
        <title>The Global Catalogue of Microorganisms (GCM) 10K type strain sequencing project: providing services to taxonomists for standard genome sequencing and annotation.</title>
        <authorList>
            <consortium name="The Broad Institute Genomics Platform"/>
            <consortium name="The Broad Institute Genome Sequencing Center for Infectious Disease"/>
            <person name="Wu L."/>
            <person name="Ma J."/>
        </authorList>
    </citation>
    <scope>NUCLEOTIDE SEQUENCE [LARGE SCALE GENOMIC DNA]</scope>
    <source>
        <strain evidence="3 4">JCM 15572</strain>
    </source>
</reference>
<proteinExistence type="predicted"/>
<keyword evidence="1" id="KW-0378">Hydrolase</keyword>
<evidence type="ECO:0000313" key="3">
    <source>
        <dbReference type="EMBL" id="GAA1596745.1"/>
    </source>
</evidence>
<feature type="domain" description="Nudix hydrolase" evidence="2">
    <location>
        <begin position="2"/>
        <end position="134"/>
    </location>
</feature>
<keyword evidence="4" id="KW-1185">Reference proteome</keyword>
<dbReference type="InterPro" id="IPR020084">
    <property type="entry name" value="NUDIX_hydrolase_CS"/>
</dbReference>
<evidence type="ECO:0000256" key="1">
    <source>
        <dbReference type="ARBA" id="ARBA00022801"/>
    </source>
</evidence>
<gene>
    <name evidence="3" type="ORF">GCM10009804_61560</name>
</gene>
<dbReference type="RefSeq" id="WP_344239086.1">
    <property type="nucleotide sequence ID" value="NZ_BAAAPH010000024.1"/>
</dbReference>
<dbReference type="EMBL" id="BAAAPH010000024">
    <property type="protein sequence ID" value="GAA1596745.1"/>
    <property type="molecule type" value="Genomic_DNA"/>
</dbReference>
<dbReference type="Gene3D" id="3.90.79.10">
    <property type="entry name" value="Nucleoside Triphosphate Pyrophosphohydrolase"/>
    <property type="match status" value="1"/>
</dbReference>
<dbReference type="PROSITE" id="PS51462">
    <property type="entry name" value="NUDIX"/>
    <property type="match status" value="1"/>
</dbReference>